<dbReference type="KEGG" id="gtr:GLOTRDRAFT_128941"/>
<evidence type="ECO:0000313" key="5">
    <source>
        <dbReference type="EMBL" id="EPQ56073.1"/>
    </source>
</evidence>
<dbReference type="RefSeq" id="XP_007866057.1">
    <property type="nucleotide sequence ID" value="XM_007867866.1"/>
</dbReference>
<feature type="domain" description="RRM" evidence="4">
    <location>
        <begin position="186"/>
        <end position="269"/>
    </location>
</feature>
<evidence type="ECO:0000256" key="3">
    <source>
        <dbReference type="SAM" id="MobiDB-lite"/>
    </source>
</evidence>
<dbReference type="CDD" id="cd00590">
    <property type="entry name" value="RRM_SF"/>
    <property type="match status" value="2"/>
</dbReference>
<dbReference type="PANTHER" id="PTHR10352">
    <property type="entry name" value="EUKARYOTIC TRANSLATION INITIATION FACTOR 3 SUBUNIT G"/>
    <property type="match status" value="1"/>
</dbReference>
<dbReference type="Proteomes" id="UP000030669">
    <property type="component" value="Unassembled WGS sequence"/>
</dbReference>
<evidence type="ECO:0000256" key="2">
    <source>
        <dbReference type="PROSITE-ProRule" id="PRU00176"/>
    </source>
</evidence>
<dbReference type="EMBL" id="KB469301">
    <property type="protein sequence ID" value="EPQ56073.1"/>
    <property type="molecule type" value="Genomic_DNA"/>
</dbReference>
<gene>
    <name evidence="5" type="ORF">GLOTRDRAFT_128941</name>
</gene>
<dbReference type="GeneID" id="19301823"/>
<dbReference type="SMART" id="SM00360">
    <property type="entry name" value="RRM"/>
    <property type="match status" value="2"/>
</dbReference>
<dbReference type="SUPFAM" id="SSF54928">
    <property type="entry name" value="RNA-binding domain, RBD"/>
    <property type="match status" value="2"/>
</dbReference>
<keyword evidence="6" id="KW-1185">Reference proteome</keyword>
<dbReference type="Pfam" id="PF00076">
    <property type="entry name" value="RRM_1"/>
    <property type="match status" value="1"/>
</dbReference>
<name>S7Q9Q9_GLOTA</name>
<dbReference type="InterPro" id="IPR012677">
    <property type="entry name" value="Nucleotide-bd_a/b_plait_sf"/>
</dbReference>
<reference evidence="5 6" key="1">
    <citation type="journal article" date="2012" name="Science">
        <title>The Paleozoic origin of enzymatic lignin decomposition reconstructed from 31 fungal genomes.</title>
        <authorList>
            <person name="Floudas D."/>
            <person name="Binder M."/>
            <person name="Riley R."/>
            <person name="Barry K."/>
            <person name="Blanchette R.A."/>
            <person name="Henrissat B."/>
            <person name="Martinez A.T."/>
            <person name="Otillar R."/>
            <person name="Spatafora J.W."/>
            <person name="Yadav J.S."/>
            <person name="Aerts A."/>
            <person name="Benoit I."/>
            <person name="Boyd A."/>
            <person name="Carlson A."/>
            <person name="Copeland A."/>
            <person name="Coutinho P.M."/>
            <person name="de Vries R.P."/>
            <person name="Ferreira P."/>
            <person name="Findley K."/>
            <person name="Foster B."/>
            <person name="Gaskell J."/>
            <person name="Glotzer D."/>
            <person name="Gorecki P."/>
            <person name="Heitman J."/>
            <person name="Hesse C."/>
            <person name="Hori C."/>
            <person name="Igarashi K."/>
            <person name="Jurgens J.A."/>
            <person name="Kallen N."/>
            <person name="Kersten P."/>
            <person name="Kohler A."/>
            <person name="Kuees U."/>
            <person name="Kumar T.K.A."/>
            <person name="Kuo A."/>
            <person name="LaButti K."/>
            <person name="Larrondo L.F."/>
            <person name="Lindquist E."/>
            <person name="Ling A."/>
            <person name="Lombard V."/>
            <person name="Lucas S."/>
            <person name="Lundell T."/>
            <person name="Martin R."/>
            <person name="McLaughlin D.J."/>
            <person name="Morgenstern I."/>
            <person name="Morin E."/>
            <person name="Murat C."/>
            <person name="Nagy L.G."/>
            <person name="Nolan M."/>
            <person name="Ohm R.A."/>
            <person name="Patyshakuliyeva A."/>
            <person name="Rokas A."/>
            <person name="Ruiz-Duenas F.J."/>
            <person name="Sabat G."/>
            <person name="Salamov A."/>
            <person name="Samejima M."/>
            <person name="Schmutz J."/>
            <person name="Slot J.C."/>
            <person name="St John F."/>
            <person name="Stenlid J."/>
            <person name="Sun H."/>
            <person name="Sun S."/>
            <person name="Syed K."/>
            <person name="Tsang A."/>
            <person name="Wiebenga A."/>
            <person name="Young D."/>
            <person name="Pisabarro A."/>
            <person name="Eastwood D.C."/>
            <person name="Martin F."/>
            <person name="Cullen D."/>
            <person name="Grigoriev I.V."/>
            <person name="Hibbett D.S."/>
        </authorList>
    </citation>
    <scope>NUCLEOTIDE SEQUENCE [LARGE SCALE GENOMIC DNA]</scope>
    <source>
        <strain evidence="5 6">ATCC 11539</strain>
    </source>
</reference>
<dbReference type="InterPro" id="IPR000504">
    <property type="entry name" value="RRM_dom"/>
</dbReference>
<feature type="compositionally biased region" description="Basic and acidic residues" evidence="3">
    <location>
        <begin position="157"/>
        <end position="176"/>
    </location>
</feature>
<accession>S7Q9Q9</accession>
<feature type="region of interest" description="Disordered" evidence="3">
    <location>
        <begin position="154"/>
        <end position="181"/>
    </location>
</feature>
<dbReference type="InterPro" id="IPR035979">
    <property type="entry name" value="RBD_domain_sf"/>
</dbReference>
<dbReference type="HOGENOM" id="CLU_667402_0_0_1"/>
<dbReference type="OMA" id="DAPTNCL"/>
<protein>
    <recommendedName>
        <fullName evidence="4">RRM domain-containing protein</fullName>
    </recommendedName>
</protein>
<evidence type="ECO:0000259" key="4">
    <source>
        <dbReference type="PROSITE" id="PS50102"/>
    </source>
</evidence>
<dbReference type="PROSITE" id="PS50102">
    <property type="entry name" value="RRM"/>
    <property type="match status" value="1"/>
</dbReference>
<dbReference type="AlphaFoldDB" id="S7Q9Q9"/>
<feature type="region of interest" description="Disordered" evidence="3">
    <location>
        <begin position="35"/>
        <end position="76"/>
    </location>
</feature>
<evidence type="ECO:0000313" key="6">
    <source>
        <dbReference type="Proteomes" id="UP000030669"/>
    </source>
</evidence>
<dbReference type="Gene3D" id="3.30.70.330">
    <property type="match status" value="2"/>
</dbReference>
<sequence length="412" mass="44625">MSSLACRRNVWRYYLSRCFLSSVRYQFLPESSRTTLSIPPVPKAEDGPLSEAADLPTRAPKSARNKDDGIAKAVRGGGGNPGVFVYPIPPEMDESELRKIAEKCGPVRQIRMGPPTDRTRQAYVLFHSPRSAAQLKDTHGADAFTVRFARPRLQRGKNGEHVSAKNGERSNAKNGEHASAGDAPTNCLYVSNLAFDASPAAVRKGLMDTFGKWGELWRLAVGMNAPGKHAGFAHLYFRSPWDAHAVLCAHRVHPFHGANRALWMGFGAGMPPPQPRKELYVAPVREAATRDSGLTAAVLDGAQEGLDGMSVWDVGGGRRAARLTYKSIDDAAAALRALDGAMLPTGDLLDVTFLADRDERGARPSKLDTAESESARDGDELMARLHGAVEKASRLRRGVGKKAYGSDWGGTR</sequence>
<organism evidence="5 6">
    <name type="scientific">Gloeophyllum trabeum (strain ATCC 11539 / FP-39264 / Madison 617)</name>
    <name type="common">Brown rot fungus</name>
    <dbReference type="NCBI Taxonomy" id="670483"/>
    <lineage>
        <taxon>Eukaryota</taxon>
        <taxon>Fungi</taxon>
        <taxon>Dikarya</taxon>
        <taxon>Basidiomycota</taxon>
        <taxon>Agaricomycotina</taxon>
        <taxon>Agaricomycetes</taxon>
        <taxon>Gloeophyllales</taxon>
        <taxon>Gloeophyllaceae</taxon>
        <taxon>Gloeophyllum</taxon>
    </lineage>
</organism>
<keyword evidence="1 2" id="KW-0694">RNA-binding</keyword>
<dbReference type="GO" id="GO:0003723">
    <property type="term" value="F:RNA binding"/>
    <property type="evidence" value="ECO:0007669"/>
    <property type="project" value="UniProtKB-UniRule"/>
</dbReference>
<proteinExistence type="predicted"/>
<evidence type="ECO:0000256" key="1">
    <source>
        <dbReference type="ARBA" id="ARBA00022884"/>
    </source>
</evidence>